<gene>
    <name evidence="1" type="ORF">U6A24_21690</name>
</gene>
<keyword evidence="2" id="KW-1185">Reference proteome</keyword>
<dbReference type="Proteomes" id="UP001327027">
    <property type="component" value="Unassembled WGS sequence"/>
</dbReference>
<dbReference type="RefSeq" id="WP_324182127.1">
    <property type="nucleotide sequence ID" value="NZ_BAABAW010000023.1"/>
</dbReference>
<evidence type="ECO:0000313" key="1">
    <source>
        <dbReference type="EMBL" id="MEB3348104.1"/>
    </source>
</evidence>
<accession>A0ABU6A1U7</accession>
<reference evidence="1 2" key="1">
    <citation type="journal article" date="2013" name="Int. J. Syst. Evol. Microbiol.">
        <title>Aquimarina gracilis sp. nov., isolated from the gut microflora of a mussel, Mytilus coruscus, and emended description of Aquimarina spongiae.</title>
        <authorList>
            <person name="Park S.C."/>
            <person name="Choe H.N."/>
            <person name="Baik K.S."/>
            <person name="Seong C.N."/>
        </authorList>
    </citation>
    <scope>NUCLEOTIDE SEQUENCE [LARGE SCALE GENOMIC DNA]</scope>
    <source>
        <strain evidence="1 2">PSC32</strain>
    </source>
</reference>
<dbReference type="EMBL" id="JAYKLX010000011">
    <property type="protein sequence ID" value="MEB3348104.1"/>
    <property type="molecule type" value="Genomic_DNA"/>
</dbReference>
<dbReference type="PROSITE" id="PS51257">
    <property type="entry name" value="PROKAR_LIPOPROTEIN"/>
    <property type="match status" value="1"/>
</dbReference>
<protein>
    <submittedName>
        <fullName evidence="1">Uncharacterized protein</fullName>
    </submittedName>
</protein>
<name>A0ABU6A1U7_9FLAO</name>
<organism evidence="1 2">
    <name type="scientific">Aquimarina gracilis</name>
    <dbReference type="NCBI Taxonomy" id="874422"/>
    <lineage>
        <taxon>Bacteria</taxon>
        <taxon>Pseudomonadati</taxon>
        <taxon>Bacteroidota</taxon>
        <taxon>Flavobacteriia</taxon>
        <taxon>Flavobacteriales</taxon>
        <taxon>Flavobacteriaceae</taxon>
        <taxon>Aquimarina</taxon>
    </lineage>
</organism>
<sequence>MKKLSILLFFIASIVFYSCEKESIEDQTNLQIKEDTSITQSKWFGYCNSFKGKVIFGQTSTLDFGDHQFGSRTGTLILERCPNGTGSCTQVIQLNVEHNKNFTFYTLGSEFSDSDRFRIRIIPNEDGPWPTAFTRLNFGPAYGQIQNLGRSDIRFIATTYNNVALDFPEVCQ</sequence>
<evidence type="ECO:0000313" key="2">
    <source>
        <dbReference type="Proteomes" id="UP001327027"/>
    </source>
</evidence>
<comment type="caution">
    <text evidence="1">The sequence shown here is derived from an EMBL/GenBank/DDBJ whole genome shotgun (WGS) entry which is preliminary data.</text>
</comment>
<proteinExistence type="predicted"/>